<evidence type="ECO:0000313" key="13">
    <source>
        <dbReference type="Proteomes" id="UP000076927"/>
    </source>
</evidence>
<dbReference type="SMART" id="SM00342">
    <property type="entry name" value="HTH_ARAC"/>
    <property type="match status" value="1"/>
</dbReference>
<keyword evidence="2" id="KW-0963">Cytoplasm</keyword>
<dbReference type="PROSITE" id="PS50110">
    <property type="entry name" value="RESPONSE_REGULATORY"/>
    <property type="match status" value="1"/>
</dbReference>
<evidence type="ECO:0000256" key="3">
    <source>
        <dbReference type="ARBA" id="ARBA00022553"/>
    </source>
</evidence>
<evidence type="ECO:0000256" key="8">
    <source>
        <dbReference type="PROSITE-ProRule" id="PRU00169"/>
    </source>
</evidence>
<sequence>MLKLIIADDENRIRRGLRSVLPWEELGVEVAGEAGDGLEVLKLCREVQPDLLLLDIRMPMMDGLEAAIKLREEGNAVRIIFISGVEDFSYVKTALDIETEGYILKPVKIDELQSKVDQVLQKIHRERNSRDMLHNLKLQLQQNLSVMRDKFLGNLISSVYMSERDVWEKISYFSLPFRKGELAQIGVLRIDDYEQAIDKFMEENKQLLSFSVANVTEEIMNTHQAGVSLQLSENEFLLIFSHPAYAESAYLEVCEEIRLNIKKYLKVSVSIGVGSPVQDLLTLQASYQEAGYALEHRFFTGNGSILHIKDIQLNAPGSDYPNLRPLENDIINALKLGHVHEVTAKLNEAFDYISNRPFKVEYVQSICVELISMAYRNLQELDEQIEDVMGNRAGIIDQIYGTMHILELREFMIGTFSKAASYFSERYMQKNSKLVERIRETIQQRYMTDVSIADLSKEVYLSANYIGLIFKRETGETITEFLTKTRLEAAKHLLKTTDMKILEVSETVGYENPQYFSTVFKKHTGIHPQMFRKATEVSQ</sequence>
<dbReference type="Pfam" id="PF17853">
    <property type="entry name" value="GGDEF_2"/>
    <property type="match status" value="1"/>
</dbReference>
<dbReference type="InterPro" id="IPR001789">
    <property type="entry name" value="Sig_transdc_resp-reg_receiver"/>
</dbReference>
<evidence type="ECO:0000256" key="7">
    <source>
        <dbReference type="ARBA" id="ARBA00023163"/>
    </source>
</evidence>
<dbReference type="Proteomes" id="UP000076927">
    <property type="component" value="Chromosome"/>
</dbReference>
<evidence type="ECO:0000259" key="11">
    <source>
        <dbReference type="PROSITE" id="PS50887"/>
    </source>
</evidence>
<feature type="domain" description="Response regulatory" evidence="10">
    <location>
        <begin position="3"/>
        <end position="120"/>
    </location>
</feature>
<evidence type="ECO:0008006" key="14">
    <source>
        <dbReference type="Google" id="ProtNLM"/>
    </source>
</evidence>
<keyword evidence="7" id="KW-0804">Transcription</keyword>
<dbReference type="PANTHER" id="PTHR42713">
    <property type="entry name" value="HISTIDINE KINASE-RELATED"/>
    <property type="match status" value="1"/>
</dbReference>
<evidence type="ECO:0000313" key="12">
    <source>
        <dbReference type="EMBL" id="ANE45232.1"/>
    </source>
</evidence>
<dbReference type="EMBL" id="CP011388">
    <property type="protein sequence ID" value="ANE45232.1"/>
    <property type="molecule type" value="Genomic_DNA"/>
</dbReference>
<evidence type="ECO:0000259" key="10">
    <source>
        <dbReference type="PROSITE" id="PS50110"/>
    </source>
</evidence>
<keyword evidence="3 8" id="KW-0597">Phosphoprotein</keyword>
<dbReference type="RefSeq" id="WP_068603612.1">
    <property type="nucleotide sequence ID" value="NZ_CP011388.1"/>
</dbReference>
<accession>A0A172TE54</accession>
<dbReference type="STRING" id="1178515.SY83_01570"/>
<dbReference type="Pfam" id="PF12833">
    <property type="entry name" value="HTH_18"/>
    <property type="match status" value="1"/>
</dbReference>
<dbReference type="PROSITE" id="PS01124">
    <property type="entry name" value="HTH_ARAC_FAMILY_2"/>
    <property type="match status" value="1"/>
</dbReference>
<evidence type="ECO:0000259" key="9">
    <source>
        <dbReference type="PROSITE" id="PS01124"/>
    </source>
</evidence>
<dbReference type="PRINTS" id="PR00032">
    <property type="entry name" value="HTHARAC"/>
</dbReference>
<evidence type="ECO:0000256" key="1">
    <source>
        <dbReference type="ARBA" id="ARBA00004496"/>
    </source>
</evidence>
<dbReference type="GO" id="GO:0005737">
    <property type="term" value="C:cytoplasm"/>
    <property type="evidence" value="ECO:0007669"/>
    <property type="project" value="UniProtKB-SubCell"/>
</dbReference>
<dbReference type="InterPro" id="IPR020449">
    <property type="entry name" value="Tscrpt_reg_AraC-type_HTH"/>
</dbReference>
<reference evidence="12 13" key="1">
    <citation type="submission" date="2015-01" db="EMBL/GenBank/DDBJ databases">
        <title>Paenibacillus swuensis/DY6/whole genome sequencing.</title>
        <authorList>
            <person name="Kim M.K."/>
            <person name="Srinivasan S."/>
            <person name="Lee J.-J."/>
        </authorList>
    </citation>
    <scope>NUCLEOTIDE SEQUENCE [LARGE SCALE GENOMIC DNA]</scope>
    <source>
        <strain evidence="12 13">DY6</strain>
    </source>
</reference>
<keyword evidence="13" id="KW-1185">Reference proteome</keyword>
<name>A0A172TE54_9BACL</name>
<dbReference type="Pfam" id="PF00072">
    <property type="entry name" value="Response_reg"/>
    <property type="match status" value="1"/>
</dbReference>
<dbReference type="InterPro" id="IPR009057">
    <property type="entry name" value="Homeodomain-like_sf"/>
</dbReference>
<feature type="modified residue" description="4-aspartylphosphate" evidence="8">
    <location>
        <position position="55"/>
    </location>
</feature>
<dbReference type="PANTHER" id="PTHR42713:SF3">
    <property type="entry name" value="TRANSCRIPTIONAL REGULATORY PROTEIN HPTR"/>
    <property type="match status" value="1"/>
</dbReference>
<keyword evidence="4" id="KW-0902">Two-component regulatory system</keyword>
<dbReference type="SMART" id="SM00448">
    <property type="entry name" value="REC"/>
    <property type="match status" value="1"/>
</dbReference>
<dbReference type="Gene3D" id="1.10.10.60">
    <property type="entry name" value="Homeodomain-like"/>
    <property type="match status" value="2"/>
</dbReference>
<dbReference type="InterPro" id="IPR000160">
    <property type="entry name" value="GGDEF_dom"/>
</dbReference>
<dbReference type="InterPro" id="IPR018060">
    <property type="entry name" value="HTH_AraC"/>
</dbReference>
<dbReference type="GO" id="GO:0000160">
    <property type="term" value="P:phosphorelay signal transduction system"/>
    <property type="evidence" value="ECO:0007669"/>
    <property type="project" value="UniProtKB-KW"/>
</dbReference>
<keyword evidence="6" id="KW-0238">DNA-binding</keyword>
<dbReference type="SUPFAM" id="SSF46689">
    <property type="entry name" value="Homeodomain-like"/>
    <property type="match status" value="2"/>
</dbReference>
<comment type="subcellular location">
    <subcellularLocation>
        <location evidence="1">Cytoplasm</location>
    </subcellularLocation>
</comment>
<evidence type="ECO:0000256" key="4">
    <source>
        <dbReference type="ARBA" id="ARBA00023012"/>
    </source>
</evidence>
<dbReference type="PATRIC" id="fig|1178515.4.peg.290"/>
<dbReference type="Gene3D" id="3.40.50.2300">
    <property type="match status" value="1"/>
</dbReference>
<dbReference type="PROSITE" id="PS50887">
    <property type="entry name" value="GGDEF"/>
    <property type="match status" value="1"/>
</dbReference>
<proteinExistence type="predicted"/>
<dbReference type="KEGG" id="pswu:SY83_01570"/>
<dbReference type="InterPro" id="IPR041522">
    <property type="entry name" value="CdaR_GGDEF"/>
</dbReference>
<evidence type="ECO:0000256" key="6">
    <source>
        <dbReference type="ARBA" id="ARBA00023125"/>
    </source>
</evidence>
<evidence type="ECO:0000256" key="2">
    <source>
        <dbReference type="ARBA" id="ARBA00022490"/>
    </source>
</evidence>
<dbReference type="GO" id="GO:0003700">
    <property type="term" value="F:DNA-binding transcription factor activity"/>
    <property type="evidence" value="ECO:0007669"/>
    <property type="project" value="InterPro"/>
</dbReference>
<keyword evidence="5" id="KW-0805">Transcription regulation</keyword>
<feature type="domain" description="GGDEF" evidence="11">
    <location>
        <begin position="181"/>
        <end position="310"/>
    </location>
</feature>
<dbReference type="OrthoDB" id="9794370at2"/>
<organism evidence="12 13">
    <name type="scientific">Paenibacillus swuensis</name>
    <dbReference type="NCBI Taxonomy" id="1178515"/>
    <lineage>
        <taxon>Bacteria</taxon>
        <taxon>Bacillati</taxon>
        <taxon>Bacillota</taxon>
        <taxon>Bacilli</taxon>
        <taxon>Bacillales</taxon>
        <taxon>Paenibacillaceae</taxon>
        <taxon>Paenibacillus</taxon>
    </lineage>
</organism>
<gene>
    <name evidence="12" type="ORF">SY83_01570</name>
</gene>
<dbReference type="AlphaFoldDB" id="A0A172TE54"/>
<dbReference type="InterPro" id="IPR011006">
    <property type="entry name" value="CheY-like_superfamily"/>
</dbReference>
<feature type="domain" description="HTH araC/xylS-type" evidence="9">
    <location>
        <begin position="432"/>
        <end position="534"/>
    </location>
</feature>
<dbReference type="GO" id="GO:0043565">
    <property type="term" value="F:sequence-specific DNA binding"/>
    <property type="evidence" value="ECO:0007669"/>
    <property type="project" value="InterPro"/>
</dbReference>
<dbReference type="CDD" id="cd17536">
    <property type="entry name" value="REC_YesN-like"/>
    <property type="match status" value="1"/>
</dbReference>
<dbReference type="InterPro" id="IPR051552">
    <property type="entry name" value="HptR"/>
</dbReference>
<evidence type="ECO:0000256" key="5">
    <source>
        <dbReference type="ARBA" id="ARBA00023015"/>
    </source>
</evidence>
<dbReference type="SUPFAM" id="SSF52172">
    <property type="entry name" value="CheY-like"/>
    <property type="match status" value="1"/>
</dbReference>
<protein>
    <recommendedName>
        <fullName evidence="14">AraC family transcriptional regulator</fullName>
    </recommendedName>
</protein>